<keyword evidence="1" id="KW-0812">Transmembrane</keyword>
<dbReference type="InterPro" id="IPR036969">
    <property type="entry name" value="Citrate_synthase_sf"/>
</dbReference>
<proteinExistence type="predicted"/>
<feature type="transmembrane region" description="Helical" evidence="1">
    <location>
        <begin position="32"/>
        <end position="54"/>
    </location>
</feature>
<protein>
    <recommendedName>
        <fullName evidence="2">EamA domain-containing protein</fullName>
    </recommendedName>
</protein>
<gene>
    <name evidence="3" type="ORF">GCM10009097_02620</name>
</gene>
<comment type="caution">
    <text evidence="3">The sequence shown here is derived from an EMBL/GenBank/DDBJ whole genome shotgun (WGS) entry which is preliminary data.</text>
</comment>
<feature type="transmembrane region" description="Helical" evidence="1">
    <location>
        <begin position="122"/>
        <end position="142"/>
    </location>
</feature>
<evidence type="ECO:0000313" key="4">
    <source>
        <dbReference type="Proteomes" id="UP001501706"/>
    </source>
</evidence>
<dbReference type="Gene3D" id="1.10.3730.20">
    <property type="match status" value="1"/>
</dbReference>
<dbReference type="InterPro" id="IPR000620">
    <property type="entry name" value="EamA_dom"/>
</dbReference>
<reference evidence="3 4" key="1">
    <citation type="journal article" date="2019" name="Int. J. Syst. Evol. Microbiol.">
        <title>The Global Catalogue of Microorganisms (GCM) 10K type strain sequencing project: providing services to taxonomists for standard genome sequencing and annotation.</title>
        <authorList>
            <consortium name="The Broad Institute Genomics Platform"/>
            <consortium name="The Broad Institute Genome Sequencing Center for Infectious Disease"/>
            <person name="Wu L."/>
            <person name="Ma J."/>
        </authorList>
    </citation>
    <scope>NUCLEOTIDE SEQUENCE [LARGE SCALE GENOMIC DNA]</scope>
    <source>
        <strain evidence="3 4">JCM 14330</strain>
    </source>
</reference>
<sequence length="287" mass="30016">MILPTVLALLAAFTFAANNATLRRGVVGGTLSQAMVVTLLLGTAMVWIAVAVGGTGHLQAFPLRSTLLFSAAGLLHFGFGRYCNYRATRAMGTVLVGPVQQTSVLITLVLAIVLLGERLTTLHIVGIALIIAAPMLAARAHAPASFRPFRRASEAESTQVEARSAAGFQPKLGEGYLFATFSALAYGSSPMLLAVAEREGVPGRHIAALRALSAEVDAVYGRHITINATGATAALLGEIAIPQKIMRGVAVISRSAGLVGHILEESREPSGAYIWETVDEAIPYSAS</sequence>
<dbReference type="InterPro" id="IPR037185">
    <property type="entry name" value="EmrE-like"/>
</dbReference>
<dbReference type="SUPFAM" id="SSF48256">
    <property type="entry name" value="Citrate synthase"/>
    <property type="match status" value="1"/>
</dbReference>
<dbReference type="RefSeq" id="WP_343927033.1">
    <property type="nucleotide sequence ID" value="NZ_BAAAEN010000001.1"/>
</dbReference>
<keyword evidence="1" id="KW-0472">Membrane</keyword>
<name>A0ABN1B5D4_9BURK</name>
<evidence type="ECO:0000313" key="3">
    <source>
        <dbReference type="EMBL" id="GAA0490559.1"/>
    </source>
</evidence>
<accession>A0ABN1B5D4</accession>
<feature type="transmembrane region" description="Helical" evidence="1">
    <location>
        <begin position="91"/>
        <end position="115"/>
    </location>
</feature>
<dbReference type="SUPFAM" id="SSF103481">
    <property type="entry name" value="Multidrug resistance efflux transporter EmrE"/>
    <property type="match status" value="1"/>
</dbReference>
<dbReference type="Pfam" id="PF00892">
    <property type="entry name" value="EamA"/>
    <property type="match status" value="1"/>
</dbReference>
<evidence type="ECO:0000256" key="1">
    <source>
        <dbReference type="SAM" id="Phobius"/>
    </source>
</evidence>
<dbReference type="Proteomes" id="UP001501706">
    <property type="component" value="Unassembled WGS sequence"/>
</dbReference>
<keyword evidence="1" id="KW-1133">Transmembrane helix</keyword>
<feature type="transmembrane region" description="Helical" evidence="1">
    <location>
        <begin position="61"/>
        <end position="79"/>
    </location>
</feature>
<keyword evidence="4" id="KW-1185">Reference proteome</keyword>
<dbReference type="EMBL" id="BAAAEN010000001">
    <property type="protein sequence ID" value="GAA0490559.1"/>
    <property type="molecule type" value="Genomic_DNA"/>
</dbReference>
<evidence type="ECO:0000259" key="2">
    <source>
        <dbReference type="Pfam" id="PF00892"/>
    </source>
</evidence>
<organism evidence="3 4">
    <name type="scientific">Pigmentiphaga daeguensis</name>
    <dbReference type="NCBI Taxonomy" id="414049"/>
    <lineage>
        <taxon>Bacteria</taxon>
        <taxon>Pseudomonadati</taxon>
        <taxon>Pseudomonadota</taxon>
        <taxon>Betaproteobacteria</taxon>
        <taxon>Burkholderiales</taxon>
        <taxon>Alcaligenaceae</taxon>
        <taxon>Pigmentiphaga</taxon>
    </lineage>
</organism>
<feature type="domain" description="EamA" evidence="2">
    <location>
        <begin position="6"/>
        <end position="136"/>
    </location>
</feature>